<gene>
    <name evidence="3" type="ORF">ACFYTF_25485</name>
</gene>
<dbReference type="PANTHER" id="PTHR37290:SF1">
    <property type="entry name" value="INNER MEMBRANE PROTEIN YIAA"/>
    <property type="match status" value="1"/>
</dbReference>
<keyword evidence="1" id="KW-0472">Membrane</keyword>
<feature type="transmembrane region" description="Helical" evidence="1">
    <location>
        <begin position="12"/>
        <end position="38"/>
    </location>
</feature>
<dbReference type="InterPro" id="IPR038972">
    <property type="entry name" value="YiaA-like"/>
</dbReference>
<organism evidence="3 4">
    <name type="scientific">Nocardia thailandica</name>
    <dbReference type="NCBI Taxonomy" id="257275"/>
    <lineage>
        <taxon>Bacteria</taxon>
        <taxon>Bacillati</taxon>
        <taxon>Actinomycetota</taxon>
        <taxon>Actinomycetes</taxon>
        <taxon>Mycobacteriales</taxon>
        <taxon>Nocardiaceae</taxon>
        <taxon>Nocardia</taxon>
    </lineage>
</organism>
<evidence type="ECO:0000313" key="3">
    <source>
        <dbReference type="EMBL" id="MFF0546190.1"/>
    </source>
</evidence>
<reference evidence="3 4" key="1">
    <citation type="submission" date="2024-10" db="EMBL/GenBank/DDBJ databases">
        <title>The Natural Products Discovery Center: Release of the First 8490 Sequenced Strains for Exploring Actinobacteria Biosynthetic Diversity.</title>
        <authorList>
            <person name="Kalkreuter E."/>
            <person name="Kautsar S.A."/>
            <person name="Yang D."/>
            <person name="Bader C.D."/>
            <person name="Teijaro C.N."/>
            <person name="Fluegel L."/>
            <person name="Davis C.M."/>
            <person name="Simpson J.R."/>
            <person name="Lauterbach L."/>
            <person name="Steele A.D."/>
            <person name="Gui C."/>
            <person name="Meng S."/>
            <person name="Li G."/>
            <person name="Viehrig K."/>
            <person name="Ye F."/>
            <person name="Su P."/>
            <person name="Kiefer A.F."/>
            <person name="Nichols A."/>
            <person name="Cepeda A.J."/>
            <person name="Yan W."/>
            <person name="Fan B."/>
            <person name="Jiang Y."/>
            <person name="Adhikari A."/>
            <person name="Zheng C.-J."/>
            <person name="Schuster L."/>
            <person name="Cowan T.M."/>
            <person name="Smanski M.J."/>
            <person name="Chevrette M.G."/>
            <person name="De Carvalho L.P.S."/>
            <person name="Shen B."/>
        </authorList>
    </citation>
    <scope>NUCLEOTIDE SEQUENCE [LARGE SCALE GENOMIC DNA]</scope>
    <source>
        <strain evidence="3 4">NPDC004045</strain>
    </source>
</reference>
<comment type="caution">
    <text evidence="3">The sequence shown here is derived from an EMBL/GenBank/DDBJ whole genome shotgun (WGS) entry which is preliminary data.</text>
</comment>
<dbReference type="InterPro" id="IPR008024">
    <property type="entry name" value="YiaAB"/>
</dbReference>
<evidence type="ECO:0000256" key="1">
    <source>
        <dbReference type="SAM" id="Phobius"/>
    </source>
</evidence>
<dbReference type="Proteomes" id="UP001601444">
    <property type="component" value="Unassembled WGS sequence"/>
</dbReference>
<evidence type="ECO:0000259" key="2">
    <source>
        <dbReference type="Pfam" id="PF05360"/>
    </source>
</evidence>
<keyword evidence="4" id="KW-1185">Reference proteome</keyword>
<keyword evidence="1" id="KW-1133">Transmembrane helix</keyword>
<proteinExistence type="predicted"/>
<keyword evidence="1" id="KW-0812">Transmembrane</keyword>
<sequence length="96" mass="10411">MSTSSTKPKNTSAYVAQAAIAFGVSMFGVGVGIFYLPLDSWQRGFLGMSVLFLVTSCFTLAKVVRDQQESAALLGRIDEARLEKLIAEHDPFKHAA</sequence>
<feature type="transmembrane region" description="Helical" evidence="1">
    <location>
        <begin position="44"/>
        <end position="64"/>
    </location>
</feature>
<name>A0ABW6PUT4_9NOCA</name>
<accession>A0ABW6PUT4</accession>
<dbReference type="PANTHER" id="PTHR37290">
    <property type="entry name" value="INNER MEMBRANE PROTEIN YIAA-RELATED"/>
    <property type="match status" value="1"/>
</dbReference>
<dbReference type="RefSeq" id="WP_043647403.1">
    <property type="nucleotide sequence ID" value="NZ_JBIAMX010000019.1"/>
</dbReference>
<evidence type="ECO:0000313" key="4">
    <source>
        <dbReference type="Proteomes" id="UP001601444"/>
    </source>
</evidence>
<dbReference type="EMBL" id="JBIAMX010000019">
    <property type="protein sequence ID" value="MFF0546190.1"/>
    <property type="molecule type" value="Genomic_DNA"/>
</dbReference>
<protein>
    <submittedName>
        <fullName evidence="3">YiaA/YiaB family inner membrane protein</fullName>
    </submittedName>
</protein>
<feature type="domain" description="YiaAB two helix" evidence="2">
    <location>
        <begin position="14"/>
        <end position="66"/>
    </location>
</feature>
<dbReference type="Pfam" id="PF05360">
    <property type="entry name" value="YiaAB"/>
    <property type="match status" value="1"/>
</dbReference>